<sequence>MFAGHPEEARSSNGSTADTAMVRSPYFGNSARRLEHGAERHFLPRRTEPAMSARKATAPHEASRGTRWVLLICCLTVIFDGYDLIVYGTVVPSLLADKSWALTPADVGRIGSLALVGTLVGAMVVGTLTDLLGRRRTMIGCLVWFSVAMPLTALAPDPTVFGLLRFITGLGIGGVVPTAIALTAEYSPEGRRQLNNALMFSGYSIGGILAAVLALWLLPVVDFRVMFVIGAAPLVIVLPLAIRMLPESIAFLTAKGRHDEAAAYARRFGLTAYRPPAGPTSAPRPTAGPKRALGETARTIMGGRRLPMTLLLWAISIIGLLLVYGLNTWLPQFMRNAGYSAGSAFTFLLVFNVGAVAGVIIAGALADRLGEKLVIAGSFCIAAVAVLLFITKPPTALLLVIGAFAGFGSNTQTLVNAFIGGLYPPQSRATALGWALGVGRIGAIVGPAYGGYVLTQINAGSLSSHWSFYAFAIPAVLAAILTVLVPRNRATDRPETVDAHLPAERASATGD</sequence>
<dbReference type="EMBL" id="JACHJN010000005">
    <property type="protein sequence ID" value="MBB5957261.1"/>
    <property type="molecule type" value="Genomic_DNA"/>
</dbReference>
<evidence type="ECO:0000256" key="3">
    <source>
        <dbReference type="ARBA" id="ARBA00022989"/>
    </source>
</evidence>
<dbReference type="Pfam" id="PF07690">
    <property type="entry name" value="MFS_1"/>
    <property type="match status" value="1"/>
</dbReference>
<feature type="transmembrane region" description="Helical" evidence="6">
    <location>
        <begin position="342"/>
        <end position="366"/>
    </location>
</feature>
<feature type="transmembrane region" description="Helical" evidence="6">
    <location>
        <begin position="466"/>
        <end position="485"/>
    </location>
</feature>
<keyword evidence="3 6" id="KW-1133">Transmembrane helix</keyword>
<evidence type="ECO:0000256" key="6">
    <source>
        <dbReference type="SAM" id="Phobius"/>
    </source>
</evidence>
<feature type="transmembrane region" description="Helical" evidence="6">
    <location>
        <begin position="110"/>
        <end position="132"/>
    </location>
</feature>
<evidence type="ECO:0000259" key="7">
    <source>
        <dbReference type="PROSITE" id="PS50850"/>
    </source>
</evidence>
<feature type="transmembrane region" description="Helical" evidence="6">
    <location>
        <begin position="431"/>
        <end position="454"/>
    </location>
</feature>
<organism evidence="8 9">
    <name type="scientific">Saccharothrix tamanrassetensis</name>
    <dbReference type="NCBI Taxonomy" id="1051531"/>
    <lineage>
        <taxon>Bacteria</taxon>
        <taxon>Bacillati</taxon>
        <taxon>Actinomycetota</taxon>
        <taxon>Actinomycetes</taxon>
        <taxon>Pseudonocardiales</taxon>
        <taxon>Pseudonocardiaceae</taxon>
        <taxon>Saccharothrix</taxon>
    </lineage>
</organism>
<dbReference type="Proteomes" id="UP000547510">
    <property type="component" value="Unassembled WGS sequence"/>
</dbReference>
<protein>
    <submittedName>
        <fullName evidence="8">AAHS family benzoate transporter-like MFS transporter</fullName>
    </submittedName>
</protein>
<accession>A0A841CIK1</accession>
<dbReference type="InterPro" id="IPR020846">
    <property type="entry name" value="MFS_dom"/>
</dbReference>
<name>A0A841CIK1_9PSEU</name>
<feature type="transmembrane region" description="Helical" evidence="6">
    <location>
        <begin position="68"/>
        <end position="90"/>
    </location>
</feature>
<dbReference type="CDD" id="cd17365">
    <property type="entry name" value="MFS_PcaK_like"/>
    <property type="match status" value="1"/>
</dbReference>
<feature type="domain" description="Major facilitator superfamily (MFS) profile" evidence="7">
    <location>
        <begin position="69"/>
        <end position="490"/>
    </location>
</feature>
<evidence type="ECO:0000256" key="1">
    <source>
        <dbReference type="ARBA" id="ARBA00004651"/>
    </source>
</evidence>
<feature type="transmembrane region" description="Helical" evidence="6">
    <location>
        <begin position="139"/>
        <end position="156"/>
    </location>
</feature>
<evidence type="ECO:0000313" key="8">
    <source>
        <dbReference type="EMBL" id="MBB5957261.1"/>
    </source>
</evidence>
<keyword evidence="2 6" id="KW-0812">Transmembrane</keyword>
<evidence type="ECO:0000256" key="5">
    <source>
        <dbReference type="SAM" id="MobiDB-lite"/>
    </source>
</evidence>
<evidence type="ECO:0000256" key="4">
    <source>
        <dbReference type="ARBA" id="ARBA00023136"/>
    </source>
</evidence>
<reference evidence="8 9" key="1">
    <citation type="submission" date="2020-08" db="EMBL/GenBank/DDBJ databases">
        <title>Genomic Encyclopedia of Type Strains, Phase III (KMG-III): the genomes of soil and plant-associated and newly described type strains.</title>
        <authorList>
            <person name="Whitman W."/>
        </authorList>
    </citation>
    <scope>NUCLEOTIDE SEQUENCE [LARGE SCALE GENOMIC DNA]</scope>
    <source>
        <strain evidence="8 9">CECT 8640</strain>
    </source>
</reference>
<feature type="region of interest" description="Disordered" evidence="5">
    <location>
        <begin position="1"/>
        <end position="21"/>
    </location>
</feature>
<evidence type="ECO:0000313" key="9">
    <source>
        <dbReference type="Proteomes" id="UP000547510"/>
    </source>
</evidence>
<dbReference type="PROSITE" id="PS50850">
    <property type="entry name" value="MFS"/>
    <property type="match status" value="1"/>
</dbReference>
<dbReference type="SUPFAM" id="SSF103473">
    <property type="entry name" value="MFS general substrate transporter"/>
    <property type="match status" value="1"/>
</dbReference>
<comment type="caution">
    <text evidence="8">The sequence shown here is derived from an EMBL/GenBank/DDBJ whole genome shotgun (WGS) entry which is preliminary data.</text>
</comment>
<dbReference type="InterPro" id="IPR005829">
    <property type="entry name" value="Sugar_transporter_CS"/>
</dbReference>
<dbReference type="RefSeq" id="WP_221456226.1">
    <property type="nucleotide sequence ID" value="NZ_JACHJN010000005.1"/>
</dbReference>
<proteinExistence type="predicted"/>
<dbReference type="Gene3D" id="1.20.1250.20">
    <property type="entry name" value="MFS general substrate transporter like domains"/>
    <property type="match status" value="1"/>
</dbReference>
<dbReference type="AlphaFoldDB" id="A0A841CIK1"/>
<dbReference type="PANTHER" id="PTHR23508">
    <property type="entry name" value="CARBOXYLIC ACID TRANSPORTER PROTEIN HOMOLOG"/>
    <property type="match status" value="1"/>
</dbReference>
<evidence type="ECO:0000256" key="2">
    <source>
        <dbReference type="ARBA" id="ARBA00022692"/>
    </source>
</evidence>
<feature type="compositionally biased region" description="Basic and acidic residues" evidence="5">
    <location>
        <begin position="1"/>
        <end position="10"/>
    </location>
</feature>
<feature type="transmembrane region" description="Helical" evidence="6">
    <location>
        <begin position="310"/>
        <end position="330"/>
    </location>
</feature>
<dbReference type="GO" id="GO:0005886">
    <property type="term" value="C:plasma membrane"/>
    <property type="evidence" value="ECO:0007669"/>
    <property type="project" value="UniProtKB-SubCell"/>
</dbReference>
<feature type="transmembrane region" description="Helical" evidence="6">
    <location>
        <begin position="162"/>
        <end position="184"/>
    </location>
</feature>
<dbReference type="PROSITE" id="PS00217">
    <property type="entry name" value="SUGAR_TRANSPORT_2"/>
    <property type="match status" value="1"/>
</dbReference>
<feature type="transmembrane region" description="Helical" evidence="6">
    <location>
        <begin position="196"/>
        <end position="217"/>
    </location>
</feature>
<dbReference type="GO" id="GO:0046943">
    <property type="term" value="F:carboxylic acid transmembrane transporter activity"/>
    <property type="evidence" value="ECO:0007669"/>
    <property type="project" value="TreeGrafter"/>
</dbReference>
<feature type="transmembrane region" description="Helical" evidence="6">
    <location>
        <begin position="396"/>
        <end position="419"/>
    </location>
</feature>
<gene>
    <name evidence="8" type="ORF">FHS29_003854</name>
</gene>
<dbReference type="InterPro" id="IPR011701">
    <property type="entry name" value="MFS"/>
</dbReference>
<keyword evidence="9" id="KW-1185">Reference proteome</keyword>
<dbReference type="InterPro" id="IPR036259">
    <property type="entry name" value="MFS_trans_sf"/>
</dbReference>
<dbReference type="PANTHER" id="PTHR23508:SF10">
    <property type="entry name" value="CARBOXYLIC ACID TRANSPORTER PROTEIN HOMOLOG"/>
    <property type="match status" value="1"/>
</dbReference>
<comment type="subcellular location">
    <subcellularLocation>
        <location evidence="1">Cell membrane</location>
        <topology evidence="1">Multi-pass membrane protein</topology>
    </subcellularLocation>
</comment>
<feature type="transmembrane region" description="Helical" evidence="6">
    <location>
        <begin position="373"/>
        <end position="390"/>
    </location>
</feature>
<feature type="transmembrane region" description="Helical" evidence="6">
    <location>
        <begin position="223"/>
        <end position="242"/>
    </location>
</feature>
<keyword evidence="4 6" id="KW-0472">Membrane</keyword>